<evidence type="ECO:0000259" key="2">
    <source>
        <dbReference type="Pfam" id="PF26450"/>
    </source>
</evidence>
<dbReference type="eggNOG" id="arCOG06176">
    <property type="taxonomic scope" value="Archaea"/>
</dbReference>
<accession>U2YE67</accession>
<feature type="region of interest" description="Disordered" evidence="1">
    <location>
        <begin position="1"/>
        <end position="30"/>
    </location>
</feature>
<keyword evidence="4" id="KW-1185">Reference proteome</keyword>
<dbReference type="AlphaFoldDB" id="U2YE67"/>
<evidence type="ECO:0000313" key="4">
    <source>
        <dbReference type="Proteomes" id="UP000016986"/>
    </source>
</evidence>
<feature type="domain" description="DUF8129" evidence="2">
    <location>
        <begin position="25"/>
        <end position="78"/>
    </location>
</feature>
<dbReference type="Proteomes" id="UP000016986">
    <property type="component" value="Unassembled WGS sequence"/>
</dbReference>
<evidence type="ECO:0000256" key="1">
    <source>
        <dbReference type="SAM" id="MobiDB-lite"/>
    </source>
</evidence>
<evidence type="ECO:0000313" key="3">
    <source>
        <dbReference type="EMBL" id="GAD52031.1"/>
    </source>
</evidence>
<feature type="compositionally biased region" description="Polar residues" evidence="1">
    <location>
        <begin position="19"/>
        <end position="30"/>
    </location>
</feature>
<comment type="caution">
    <text evidence="3">The sequence shown here is derived from an EMBL/GenBank/DDBJ whole genome shotgun (WGS) entry which is preliminary data.</text>
</comment>
<gene>
    <name evidence="3" type="ORF">MBEHAL_0791</name>
</gene>
<reference evidence="3 4" key="1">
    <citation type="submission" date="2013-09" db="EMBL/GenBank/DDBJ databases">
        <title>Whole genome sequencing of Halarchaeum acidiphilum strain MH1-52-1.</title>
        <authorList>
            <person name="Shimane Y."/>
            <person name="Minegishi H."/>
            <person name="Nishi S."/>
            <person name="Echigo A."/>
            <person name="Shuto A."/>
            <person name="Konishi M."/>
            <person name="Ito T."/>
            <person name="Ohkuma M."/>
            <person name="Ohta Y."/>
            <person name="Nagano Y."/>
            <person name="Tsubouchi T."/>
            <person name="Mori K."/>
            <person name="Usui K."/>
            <person name="Kamekura M."/>
            <person name="Usami R."/>
            <person name="Takaki Y."/>
            <person name="Hatada Y."/>
        </authorList>
    </citation>
    <scope>NUCLEOTIDE SEQUENCE [LARGE SCALE GENOMIC DNA]</scope>
    <source>
        <strain evidence="3 4">JCM 16109</strain>
    </source>
</reference>
<sequence length="81" mass="8818">MSTPGAGEASIMPNRESENTSTLTPEQRLTPASSDVLRACIVTIPDVETVQECVAYENAHQNREPILHLLAQQAAKVRDES</sequence>
<organism evidence="3 4">
    <name type="scientific">Halarchaeum acidiphilum MH1-52-1</name>
    <dbReference type="NCBI Taxonomy" id="1261545"/>
    <lineage>
        <taxon>Archaea</taxon>
        <taxon>Methanobacteriati</taxon>
        <taxon>Methanobacteriota</taxon>
        <taxon>Stenosarchaea group</taxon>
        <taxon>Halobacteria</taxon>
        <taxon>Halobacteriales</taxon>
        <taxon>Halobacteriaceae</taxon>
    </lineage>
</organism>
<protein>
    <recommendedName>
        <fullName evidence="2">DUF8129 domain-containing protein</fullName>
    </recommendedName>
</protein>
<name>U2YE67_9EURY</name>
<proteinExistence type="predicted"/>
<dbReference type="InterPro" id="IPR058442">
    <property type="entry name" value="DUF8129"/>
</dbReference>
<dbReference type="Pfam" id="PF26450">
    <property type="entry name" value="DUF8129"/>
    <property type="match status" value="1"/>
</dbReference>
<dbReference type="EMBL" id="BATA01000013">
    <property type="protein sequence ID" value="GAD52031.1"/>
    <property type="molecule type" value="Genomic_DNA"/>
</dbReference>